<evidence type="ECO:0000256" key="5">
    <source>
        <dbReference type="ARBA" id="ARBA00023242"/>
    </source>
</evidence>
<feature type="domain" description="DNA2/NAM7 helicase helicase" evidence="6">
    <location>
        <begin position="111"/>
        <end position="151"/>
    </location>
</feature>
<evidence type="ECO:0000313" key="9">
    <source>
        <dbReference type="Proteomes" id="UP000886998"/>
    </source>
</evidence>
<dbReference type="GO" id="GO:0005737">
    <property type="term" value="C:cytoplasm"/>
    <property type="evidence" value="ECO:0007669"/>
    <property type="project" value="UniProtKB-SubCell"/>
</dbReference>
<dbReference type="EMBL" id="BMAV01008712">
    <property type="protein sequence ID" value="GFY52486.1"/>
    <property type="molecule type" value="Genomic_DNA"/>
</dbReference>
<reference evidence="8" key="1">
    <citation type="submission" date="2020-08" db="EMBL/GenBank/DDBJ databases">
        <title>Multicomponent nature underlies the extraordinary mechanical properties of spider dragline silk.</title>
        <authorList>
            <person name="Kono N."/>
            <person name="Nakamura H."/>
            <person name="Mori M."/>
            <person name="Yoshida Y."/>
            <person name="Ohtoshi R."/>
            <person name="Malay A.D."/>
            <person name="Moran D.A.P."/>
            <person name="Tomita M."/>
            <person name="Numata K."/>
            <person name="Arakawa K."/>
        </authorList>
    </citation>
    <scope>NUCLEOTIDE SEQUENCE</scope>
</reference>
<keyword evidence="4" id="KW-0963">Cytoplasm</keyword>
<dbReference type="InterPro" id="IPR048761">
    <property type="entry name" value="SMUBP-2_HCS1_1B"/>
</dbReference>
<dbReference type="GO" id="GO:0043139">
    <property type="term" value="F:5'-3' DNA helicase activity"/>
    <property type="evidence" value="ECO:0007669"/>
    <property type="project" value="TreeGrafter"/>
</dbReference>
<evidence type="ECO:0000259" key="6">
    <source>
        <dbReference type="Pfam" id="PF13086"/>
    </source>
</evidence>
<dbReference type="OrthoDB" id="6513042at2759"/>
<dbReference type="Proteomes" id="UP000886998">
    <property type="component" value="Unassembled WGS sequence"/>
</dbReference>
<dbReference type="Gene3D" id="3.40.50.300">
    <property type="entry name" value="P-loop containing nucleotide triphosphate hydrolases"/>
    <property type="match status" value="1"/>
</dbReference>
<evidence type="ECO:0000256" key="4">
    <source>
        <dbReference type="ARBA" id="ARBA00022490"/>
    </source>
</evidence>
<keyword evidence="8" id="KW-0238">DNA-binding</keyword>
<dbReference type="EC" id="3.6.4.12" evidence="3"/>
<keyword evidence="9" id="KW-1185">Reference proteome</keyword>
<dbReference type="GO" id="GO:0003723">
    <property type="term" value="F:RNA binding"/>
    <property type="evidence" value="ECO:0007669"/>
    <property type="project" value="InterPro"/>
</dbReference>
<name>A0A8X7C0T3_9ARAC</name>
<dbReference type="Gene3D" id="2.40.30.270">
    <property type="match status" value="1"/>
</dbReference>
<comment type="subcellular location">
    <subcellularLocation>
        <location evidence="2">Cytoplasm</location>
    </subcellularLocation>
    <subcellularLocation>
        <location evidence="1">Nucleus</location>
    </subcellularLocation>
</comment>
<evidence type="ECO:0000256" key="3">
    <source>
        <dbReference type="ARBA" id="ARBA00012551"/>
    </source>
</evidence>
<dbReference type="InterPro" id="IPR027417">
    <property type="entry name" value="P-loop_NTPase"/>
</dbReference>
<dbReference type="PANTHER" id="PTHR43788:SF8">
    <property type="entry name" value="DNA-BINDING PROTEIN SMUBP-2"/>
    <property type="match status" value="1"/>
</dbReference>
<evidence type="ECO:0000256" key="1">
    <source>
        <dbReference type="ARBA" id="ARBA00004123"/>
    </source>
</evidence>
<dbReference type="SUPFAM" id="SSF52540">
    <property type="entry name" value="P-loop containing nucleoside triphosphate hydrolases"/>
    <property type="match status" value="1"/>
</dbReference>
<proteinExistence type="predicted"/>
<dbReference type="AlphaFoldDB" id="A0A8X7C0T3"/>
<gene>
    <name evidence="8" type="primary">Ighmbp2</name>
    <name evidence="8" type="ORF">TNIN_85991</name>
</gene>
<dbReference type="Pfam" id="PF13086">
    <property type="entry name" value="AAA_11"/>
    <property type="match status" value="1"/>
</dbReference>
<sequence length="155" mass="16798">MNKFFSCRYHRGNCDKGSRYGCIPTLVLQGKCEGLYGCIKFTFAALDGQPLPGHKISRGDVVAIRSLGSKVHLHTPGTVTGVDSSSLSIALDRDSNFSGLNTYISFFNIGLNLHQQEAVKFALLQKEITIIHGPPGTGKTTTIVECILQAVTQKN</sequence>
<dbReference type="GO" id="GO:0005634">
    <property type="term" value="C:nucleus"/>
    <property type="evidence" value="ECO:0007669"/>
    <property type="project" value="UniProtKB-SubCell"/>
</dbReference>
<organism evidence="8 9">
    <name type="scientific">Trichonephila inaurata madagascariensis</name>
    <dbReference type="NCBI Taxonomy" id="2747483"/>
    <lineage>
        <taxon>Eukaryota</taxon>
        <taxon>Metazoa</taxon>
        <taxon>Ecdysozoa</taxon>
        <taxon>Arthropoda</taxon>
        <taxon>Chelicerata</taxon>
        <taxon>Arachnida</taxon>
        <taxon>Araneae</taxon>
        <taxon>Araneomorphae</taxon>
        <taxon>Entelegynae</taxon>
        <taxon>Araneoidea</taxon>
        <taxon>Nephilidae</taxon>
        <taxon>Trichonephila</taxon>
        <taxon>Trichonephila inaurata</taxon>
    </lineage>
</organism>
<comment type="caution">
    <text evidence="8">The sequence shown here is derived from an EMBL/GenBank/DDBJ whole genome shotgun (WGS) entry which is preliminary data.</text>
</comment>
<evidence type="ECO:0000313" key="8">
    <source>
        <dbReference type="EMBL" id="GFY52486.1"/>
    </source>
</evidence>
<feature type="domain" description="Helicase SMUBP-2/HCS1 1B" evidence="7">
    <location>
        <begin position="22"/>
        <end position="103"/>
    </location>
</feature>
<dbReference type="InterPro" id="IPR050534">
    <property type="entry name" value="Coronavir_polyprotein_1ab"/>
</dbReference>
<evidence type="ECO:0000259" key="7">
    <source>
        <dbReference type="Pfam" id="PF21138"/>
    </source>
</evidence>
<protein>
    <recommendedName>
        <fullName evidence="3">DNA helicase</fullName>
        <ecNumber evidence="3">3.6.4.12</ecNumber>
    </recommendedName>
</protein>
<dbReference type="InterPro" id="IPR041677">
    <property type="entry name" value="DNA2/NAM7_AAA_11"/>
</dbReference>
<dbReference type="GO" id="GO:0003677">
    <property type="term" value="F:DNA binding"/>
    <property type="evidence" value="ECO:0007669"/>
    <property type="project" value="UniProtKB-KW"/>
</dbReference>
<dbReference type="Pfam" id="PF21138">
    <property type="entry name" value="SMUBP-2_HCS1_1B"/>
    <property type="match status" value="1"/>
</dbReference>
<accession>A0A8X7C0T3</accession>
<keyword evidence="5" id="KW-0539">Nucleus</keyword>
<evidence type="ECO:0000256" key="2">
    <source>
        <dbReference type="ARBA" id="ARBA00004496"/>
    </source>
</evidence>
<dbReference type="PANTHER" id="PTHR43788">
    <property type="entry name" value="DNA2/NAM7 HELICASE FAMILY MEMBER"/>
    <property type="match status" value="1"/>
</dbReference>